<feature type="compositionally biased region" description="Polar residues" evidence="5">
    <location>
        <begin position="285"/>
        <end position="314"/>
    </location>
</feature>
<dbReference type="Proteomes" id="UP000308267">
    <property type="component" value="Unassembled WGS sequence"/>
</dbReference>
<dbReference type="PANTHER" id="PTHR24173:SF74">
    <property type="entry name" value="ANKYRIN REPEAT DOMAIN-CONTAINING PROTEIN 16"/>
    <property type="match status" value="1"/>
</dbReference>
<evidence type="ECO:0000256" key="3">
    <source>
        <dbReference type="PROSITE-ProRule" id="PRU00023"/>
    </source>
</evidence>
<name>A0A4S2LX33_OPIFE</name>
<dbReference type="InterPro" id="IPR036770">
    <property type="entry name" value="Ankyrin_rpt-contain_sf"/>
</dbReference>
<feature type="repeat" description="ANK" evidence="3">
    <location>
        <begin position="210"/>
        <end position="242"/>
    </location>
</feature>
<feature type="coiled-coil region" evidence="4">
    <location>
        <begin position="1743"/>
        <end position="1770"/>
    </location>
</feature>
<feature type="region of interest" description="Disordered" evidence="5">
    <location>
        <begin position="1171"/>
        <end position="1218"/>
    </location>
</feature>
<dbReference type="SMART" id="SM00248">
    <property type="entry name" value="ANK"/>
    <property type="match status" value="6"/>
</dbReference>
<feature type="repeat" description="ANK" evidence="3">
    <location>
        <begin position="78"/>
        <end position="110"/>
    </location>
</feature>
<evidence type="ECO:0000256" key="5">
    <source>
        <dbReference type="SAM" id="MobiDB-lite"/>
    </source>
</evidence>
<feature type="compositionally biased region" description="Polar residues" evidence="5">
    <location>
        <begin position="1865"/>
        <end position="1878"/>
    </location>
</feature>
<protein>
    <submittedName>
        <fullName evidence="6">Uncharacterized protein</fullName>
    </submittedName>
</protein>
<feature type="repeat" description="ANK" evidence="3">
    <location>
        <begin position="177"/>
        <end position="209"/>
    </location>
</feature>
<dbReference type="PRINTS" id="PR01415">
    <property type="entry name" value="ANKYRIN"/>
</dbReference>
<feature type="compositionally biased region" description="Polar residues" evidence="5">
    <location>
        <begin position="1199"/>
        <end position="1210"/>
    </location>
</feature>
<feature type="region of interest" description="Disordered" evidence="5">
    <location>
        <begin position="285"/>
        <end position="361"/>
    </location>
</feature>
<evidence type="ECO:0000256" key="2">
    <source>
        <dbReference type="ARBA" id="ARBA00023043"/>
    </source>
</evidence>
<feature type="compositionally biased region" description="Polar residues" evidence="5">
    <location>
        <begin position="441"/>
        <end position="452"/>
    </location>
</feature>
<feature type="region of interest" description="Disordered" evidence="5">
    <location>
        <begin position="1053"/>
        <end position="1073"/>
    </location>
</feature>
<feature type="compositionally biased region" description="Low complexity" evidence="5">
    <location>
        <begin position="18"/>
        <end position="28"/>
    </location>
</feature>
<feature type="region of interest" description="Disordered" evidence="5">
    <location>
        <begin position="893"/>
        <end position="933"/>
    </location>
</feature>
<feature type="compositionally biased region" description="Basic residues" evidence="5">
    <location>
        <begin position="1"/>
        <end position="17"/>
    </location>
</feature>
<dbReference type="STRING" id="147828.A0A4S2LX33"/>
<sequence length="2021" mass="224236">MQMKRLLSRLHKGKRSRSGSPSDSVGSADVSQNISAAIRGYSSVQEKDWGKLHKAVWYGDIKKVCLLVRREPMTCDSENRTPLHLACAKGNVEITKELLEFNAKLNVLDSNHHTPLMKAIEAKSYACVELLIAYRADLLITDANGDNALHQAAQCGHIQITRKLLMAGISVDVQNSSGKTALHLAVNNRDTAMVTFLLECNASVNCLDCDGRSPIMLACIVGHLPAVELLLRAGADLDVRDKDGWNAIDIAQVHRHDECRTAVMQSMQQYRRFSRFSPNCWNGASFPQNDSTGPMENMSRSGRLSDTPNGGTTPISPPSRTPVDRNYVPKIVIQNTDNGNNSTFDMLTSDSEDSDNSARNQGFLGEVAGSEQEGLELITNSLNNSSIQLPSTSNQQNETFARQTTVSPPRTLLEIVKASNTKAQVHKSEMVRNLKSDPRQKINSSSETPSVSRHQEDVESKLHDFPCVDQGEKTDVRPCSPIGSETNSLHSKEKEQPETSIRKMPSSCPQNTPPPGLMNSLPQGQRQSPDGGNVSTPSSLQKVALDSGAKMRSGFDQISDRAEAIKPSSRTPEVPHRRSPVLAPLHASENFEDNSWNTDTNSEDRRKLADVEALIGQKIREHAGISFLSRSTAKASTPSSPVTPPFQEGLPALKLTNGGWDSEENLEQVPSKPSRLNDVESNHDHAMDENNHRLYRPAKPAGQLGCQFEQLTNNHCEFQHKKSATQSEWDSATNSATNQSTDNLANQEINYTCGTLKKAVEWDSSLDDTTSVDSNAEALDPDCLDIQANTVEKVTNCANSPFVESRVIKNDKIIGVTQTNKKAADRPESQLLDGSTSAHYSQTQMQMTSAPVKGHVVVSIRSGASDVDESEQANLSPIVEVAEEDVGIFSWVQRPSERPRPSPVGLADKTNANMKPEGREQQGHESVLLTSTHTSPRCAKIRKLVTDSAPQSLHCKASSQPPESIHGNNLLETTEEMDVDSIPELPCDDTRHIDAHKCENMASPTNNFSTFYGITTLSDQPRQTEAQSRRALPRITICQQRIWRENTCIQEDSDYSLGQNEPNRNSTDANEVGNGDEFLNDDTSMEDPHLTMNDCTLGDVEKSSINYQFTDIGQNGDGFVSKTGELHSNSLPLPECAPRNRRLPKSVHYDVLPDSNIKNTESMTLGSYAGPQRPEHVIGRASPNNEDTSLTELDDKSVRSGTSSEENASLNDMDWYQSPRPQKYIKDGTGEWNQQISQKNPEGESMEKDGQVENTALCIPHVTQNAAANATLDMPKELLREKLIQALNALKKEHSSHEELHQALDEAEARIRLLTLEQASQIVSSERKTPVSSEQEDLASLNRQLLEFRFRLAEEADGREHAEQALQQNKGWLKEKEERMMELEKQKYLAETEVRRLIAELDEVNKEKTKLEMSADELLKMAADSKLDAHHLDQLKMDLFEIRKRLETEGSLWQKGMCELQDKVAHIRKSKTVCQHCEVNKIDQCQQATEEHTPRFTENPVDCHHLVLKSESATQFPDKMNTATDVPLIRGMEKDDTRVSADQPKFNSSGQLIYHTTEENVVGTNDEGQLVTLNPVENKQSNRDGTSCEPTTYAAQNGSPLMLGPDTPQSLIKYSEKDDKQRILTETAEATLSHLLALVTSTEARVAELRSNFESAKCSHNSEVQQLREKLSLSESHVAELRAMIRSLEQIQLHEKTLEEGKVERKSVHVQYESENCVQPGPYCLNLLAPNDIPALVSEIRRAAVTNGELSALQQRVAELQADRNWLAGENERLIAKLEKKERVSQNSSQTFACSNWPTVPPPYPATSVISSYPVVAPFSLAGSTYPVQCSAVHHCNQHTGVLPTCVIHGQYPAETKVPGKKTSELQPETTDGSSYPINHANNRHLTNVHNSSWSLDQEEPVVERTVPKGRFQVGYENPARNQKGNDETYGGILKQLLPEVDRSIARHLELGEATRLNEAGRGGTFPDDGLSQTLQRRTASMLLCDAEKKLKMLEKRCGSNFRPNVDSSDYLDFLKMKYFV</sequence>
<dbReference type="PANTHER" id="PTHR24173">
    <property type="entry name" value="ANKYRIN REPEAT CONTAINING"/>
    <property type="match status" value="1"/>
</dbReference>
<dbReference type="EMBL" id="SJOL01006382">
    <property type="protein sequence ID" value="TGZ68126.1"/>
    <property type="molecule type" value="Genomic_DNA"/>
</dbReference>
<reference evidence="6 7" key="1">
    <citation type="journal article" date="2019" name="BMC Genomics">
        <title>New insights from Opisthorchis felineus genome: update on genomics of the epidemiologically important liver flukes.</title>
        <authorList>
            <person name="Ershov N.I."/>
            <person name="Mordvinov V.A."/>
            <person name="Prokhortchouk E.B."/>
            <person name="Pakharukova M.Y."/>
            <person name="Gunbin K.V."/>
            <person name="Ustyantsev K."/>
            <person name="Genaev M.A."/>
            <person name="Blinov A.G."/>
            <person name="Mazur A."/>
            <person name="Boulygina E."/>
            <person name="Tsygankova S."/>
            <person name="Khrameeva E."/>
            <person name="Chekanov N."/>
            <person name="Fan G."/>
            <person name="Xiao A."/>
            <person name="Zhang H."/>
            <person name="Xu X."/>
            <person name="Yang H."/>
            <person name="Solovyev V."/>
            <person name="Lee S.M."/>
            <person name="Liu X."/>
            <person name="Afonnikov D.A."/>
            <person name="Skryabin K.G."/>
        </authorList>
    </citation>
    <scope>NUCLEOTIDE SEQUENCE [LARGE SCALE GENOMIC DNA]</scope>
    <source>
        <strain evidence="6">AK-0245</strain>
        <tissue evidence="6">Whole organism</tissue>
    </source>
</reference>
<organism evidence="6 7">
    <name type="scientific">Opisthorchis felineus</name>
    <dbReference type="NCBI Taxonomy" id="147828"/>
    <lineage>
        <taxon>Eukaryota</taxon>
        <taxon>Metazoa</taxon>
        <taxon>Spiralia</taxon>
        <taxon>Lophotrochozoa</taxon>
        <taxon>Platyhelminthes</taxon>
        <taxon>Trematoda</taxon>
        <taxon>Digenea</taxon>
        <taxon>Opisthorchiida</taxon>
        <taxon>Opisthorchiata</taxon>
        <taxon>Opisthorchiidae</taxon>
        <taxon>Opisthorchis</taxon>
    </lineage>
</organism>
<evidence type="ECO:0000256" key="4">
    <source>
        <dbReference type="SAM" id="Coils"/>
    </source>
</evidence>
<feature type="region of interest" description="Disordered" evidence="5">
    <location>
        <begin position="423"/>
        <end position="539"/>
    </location>
</feature>
<feature type="compositionally biased region" description="Polar residues" evidence="5">
    <location>
        <begin position="333"/>
        <end position="349"/>
    </location>
</feature>
<dbReference type="InterPro" id="IPR002110">
    <property type="entry name" value="Ankyrin_rpt"/>
</dbReference>
<feature type="region of interest" description="Disordered" evidence="5">
    <location>
        <begin position="1857"/>
        <end position="1878"/>
    </location>
</feature>
<keyword evidence="1" id="KW-0677">Repeat</keyword>
<feature type="region of interest" description="Disordered" evidence="5">
    <location>
        <begin position="1"/>
        <end position="28"/>
    </location>
</feature>
<feature type="compositionally biased region" description="Polar residues" evidence="5">
    <location>
        <begin position="1182"/>
        <end position="1191"/>
    </location>
</feature>
<feature type="region of interest" description="Disordered" evidence="5">
    <location>
        <begin position="563"/>
        <end position="605"/>
    </location>
</feature>
<feature type="compositionally biased region" description="Basic and acidic residues" evidence="5">
    <location>
        <begin position="453"/>
        <end position="476"/>
    </location>
</feature>
<dbReference type="SUPFAM" id="SSF48403">
    <property type="entry name" value="Ankyrin repeat"/>
    <property type="match status" value="1"/>
</dbReference>
<keyword evidence="4" id="KW-0175">Coiled coil</keyword>
<comment type="caution">
    <text evidence="6">The sequence shown here is derived from an EMBL/GenBank/DDBJ whole genome shotgun (WGS) entry which is preliminary data.</text>
</comment>
<keyword evidence="7" id="KW-1185">Reference proteome</keyword>
<dbReference type="PROSITE" id="PS50088">
    <property type="entry name" value="ANK_REPEAT"/>
    <property type="match status" value="4"/>
</dbReference>
<dbReference type="Pfam" id="PF12796">
    <property type="entry name" value="Ank_2"/>
    <property type="match status" value="2"/>
</dbReference>
<feature type="compositionally biased region" description="Polar residues" evidence="5">
    <location>
        <begin position="520"/>
        <end position="539"/>
    </location>
</feature>
<dbReference type="PROSITE" id="PS50297">
    <property type="entry name" value="ANK_REP_REGION"/>
    <property type="match status" value="4"/>
</dbReference>
<proteinExistence type="predicted"/>
<dbReference type="OrthoDB" id="6066131at2759"/>
<feature type="compositionally biased region" description="Polar residues" evidence="5">
    <location>
        <begin position="630"/>
        <end position="640"/>
    </location>
</feature>
<accession>A0A4S2LX33</accession>
<keyword evidence="2 3" id="KW-0040">ANK repeat</keyword>
<feature type="compositionally biased region" description="Polar residues" evidence="5">
    <location>
        <begin position="1056"/>
        <end position="1069"/>
    </location>
</feature>
<evidence type="ECO:0000256" key="1">
    <source>
        <dbReference type="ARBA" id="ARBA00022737"/>
    </source>
</evidence>
<dbReference type="Gene3D" id="1.25.40.20">
    <property type="entry name" value="Ankyrin repeat-containing domain"/>
    <property type="match status" value="2"/>
</dbReference>
<feature type="coiled-coil region" evidence="4">
    <location>
        <begin position="1280"/>
        <end position="1317"/>
    </location>
</feature>
<feature type="region of interest" description="Disordered" evidence="5">
    <location>
        <begin position="630"/>
        <end position="651"/>
    </location>
</feature>
<feature type="repeat" description="ANK" evidence="3">
    <location>
        <begin position="144"/>
        <end position="176"/>
    </location>
</feature>
<feature type="compositionally biased region" description="Basic and acidic residues" evidence="5">
    <location>
        <begin position="490"/>
        <end position="501"/>
    </location>
</feature>
<evidence type="ECO:0000313" key="6">
    <source>
        <dbReference type="EMBL" id="TGZ68126.1"/>
    </source>
</evidence>
<gene>
    <name evidence="6" type="ORF">CRM22_004428</name>
</gene>
<feature type="coiled-coil region" evidence="4">
    <location>
        <begin position="1366"/>
        <end position="1421"/>
    </location>
</feature>
<feature type="compositionally biased region" description="Basic and acidic residues" evidence="5">
    <location>
        <begin position="426"/>
        <end position="440"/>
    </location>
</feature>
<evidence type="ECO:0000313" key="7">
    <source>
        <dbReference type="Proteomes" id="UP000308267"/>
    </source>
</evidence>
<dbReference type="Pfam" id="PF13857">
    <property type="entry name" value="Ank_5"/>
    <property type="match status" value="1"/>
</dbReference>